<dbReference type="AlphaFoldDB" id="A0A8S9XG70"/>
<protein>
    <recommendedName>
        <fullName evidence="6">Peptidase S1 domain-containing protein</fullName>
    </recommendedName>
</protein>
<dbReference type="Pfam" id="PF00089">
    <property type="entry name" value="Trypsin"/>
    <property type="match status" value="1"/>
</dbReference>
<evidence type="ECO:0000256" key="5">
    <source>
        <dbReference type="ARBA" id="ARBA00022825"/>
    </source>
</evidence>
<keyword evidence="8" id="KW-1185">Reference proteome</keyword>
<evidence type="ECO:0000256" key="4">
    <source>
        <dbReference type="ARBA" id="ARBA00022801"/>
    </source>
</evidence>
<feature type="domain" description="Peptidase S1" evidence="6">
    <location>
        <begin position="54"/>
        <end position="185"/>
    </location>
</feature>
<comment type="caution">
    <text evidence="7">The sequence shown here is derived from an EMBL/GenBank/DDBJ whole genome shotgun (WGS) entry which is preliminary data.</text>
</comment>
<dbReference type="PANTHER" id="PTHR24264">
    <property type="entry name" value="TRYPSIN-RELATED"/>
    <property type="match status" value="1"/>
</dbReference>
<proteinExistence type="predicted"/>
<dbReference type="Gene3D" id="2.40.10.10">
    <property type="entry name" value="Trypsin-like serine proteases"/>
    <property type="match status" value="1"/>
</dbReference>
<keyword evidence="2" id="KW-0964">Secreted</keyword>
<dbReference type="GO" id="GO:0005615">
    <property type="term" value="C:extracellular space"/>
    <property type="evidence" value="ECO:0007669"/>
    <property type="project" value="TreeGrafter"/>
</dbReference>
<name>A0A8S9XG70_APOLU</name>
<evidence type="ECO:0000313" key="8">
    <source>
        <dbReference type="Proteomes" id="UP000466442"/>
    </source>
</evidence>
<accession>A0A8S9XG70</accession>
<dbReference type="InterPro" id="IPR043504">
    <property type="entry name" value="Peptidase_S1_PA_chymotrypsin"/>
</dbReference>
<evidence type="ECO:0000313" key="7">
    <source>
        <dbReference type="EMBL" id="KAF6207291.1"/>
    </source>
</evidence>
<dbReference type="PANTHER" id="PTHR24264:SF65">
    <property type="entry name" value="SRCR DOMAIN-CONTAINING PROTEIN"/>
    <property type="match status" value="1"/>
</dbReference>
<dbReference type="InterPro" id="IPR001254">
    <property type="entry name" value="Trypsin_dom"/>
</dbReference>
<reference evidence="7" key="1">
    <citation type="journal article" date="2021" name="Mol. Ecol. Resour.">
        <title>Apolygus lucorum genome provides insights into omnivorousness and mesophyll feeding.</title>
        <authorList>
            <person name="Liu Y."/>
            <person name="Liu H."/>
            <person name="Wang H."/>
            <person name="Huang T."/>
            <person name="Liu B."/>
            <person name="Yang B."/>
            <person name="Yin L."/>
            <person name="Li B."/>
            <person name="Zhang Y."/>
            <person name="Zhang S."/>
            <person name="Jiang F."/>
            <person name="Zhang X."/>
            <person name="Ren Y."/>
            <person name="Wang B."/>
            <person name="Wang S."/>
            <person name="Lu Y."/>
            <person name="Wu K."/>
            <person name="Fan W."/>
            <person name="Wang G."/>
        </authorList>
    </citation>
    <scope>NUCLEOTIDE SEQUENCE</scope>
    <source>
        <strain evidence="7">12Hb</strain>
    </source>
</reference>
<dbReference type="OrthoDB" id="10059102at2759"/>
<comment type="subcellular location">
    <subcellularLocation>
        <location evidence="1">Secreted</location>
    </subcellularLocation>
</comment>
<dbReference type="InterPro" id="IPR050127">
    <property type="entry name" value="Serine_Proteases_S1"/>
</dbReference>
<organism evidence="7 8">
    <name type="scientific">Apolygus lucorum</name>
    <name type="common">Small green plant bug</name>
    <name type="synonym">Lygocoris lucorum</name>
    <dbReference type="NCBI Taxonomy" id="248454"/>
    <lineage>
        <taxon>Eukaryota</taxon>
        <taxon>Metazoa</taxon>
        <taxon>Ecdysozoa</taxon>
        <taxon>Arthropoda</taxon>
        <taxon>Hexapoda</taxon>
        <taxon>Insecta</taxon>
        <taxon>Pterygota</taxon>
        <taxon>Neoptera</taxon>
        <taxon>Paraneoptera</taxon>
        <taxon>Hemiptera</taxon>
        <taxon>Heteroptera</taxon>
        <taxon>Panheteroptera</taxon>
        <taxon>Cimicomorpha</taxon>
        <taxon>Miridae</taxon>
        <taxon>Mirini</taxon>
        <taxon>Apolygus</taxon>
    </lineage>
</organism>
<evidence type="ECO:0000259" key="6">
    <source>
        <dbReference type="Pfam" id="PF00089"/>
    </source>
</evidence>
<evidence type="ECO:0000256" key="1">
    <source>
        <dbReference type="ARBA" id="ARBA00004613"/>
    </source>
</evidence>
<dbReference type="GO" id="GO:0006508">
    <property type="term" value="P:proteolysis"/>
    <property type="evidence" value="ECO:0007669"/>
    <property type="project" value="UniProtKB-KW"/>
</dbReference>
<sequence>MSLWMGNVDIENMPQRRFARSFFPHRLCNAREIHVLPAKDPVVFDYLFKNFPLVQDIALVRTWEPFVLNQAVKLVPMKLGDDMLKFHRKVMKEMHACLMTGFGQTEEKRWVPQFLRYNFRHILCTTNCHESHKSQIFSACDICSSSIARPDKGIKIAKPARGDSGSPLVCYDGETQILIGVHSRYQQPHDVKRVNATNAIATSVACIRESLTSENLQSLRDADNTVVKTWPRLDDIPMGPFQENNE</sequence>
<dbReference type="GO" id="GO:0004252">
    <property type="term" value="F:serine-type endopeptidase activity"/>
    <property type="evidence" value="ECO:0007669"/>
    <property type="project" value="InterPro"/>
</dbReference>
<gene>
    <name evidence="7" type="ORF">GE061_018532</name>
</gene>
<dbReference type="Proteomes" id="UP000466442">
    <property type="component" value="Unassembled WGS sequence"/>
</dbReference>
<dbReference type="EMBL" id="WIXP02000008">
    <property type="protein sequence ID" value="KAF6207291.1"/>
    <property type="molecule type" value="Genomic_DNA"/>
</dbReference>
<evidence type="ECO:0000256" key="3">
    <source>
        <dbReference type="ARBA" id="ARBA00022670"/>
    </source>
</evidence>
<keyword evidence="5" id="KW-0720">Serine protease</keyword>
<keyword evidence="4" id="KW-0378">Hydrolase</keyword>
<keyword evidence="3" id="KW-0645">Protease</keyword>
<dbReference type="InterPro" id="IPR009003">
    <property type="entry name" value="Peptidase_S1_PA"/>
</dbReference>
<dbReference type="SUPFAM" id="SSF50494">
    <property type="entry name" value="Trypsin-like serine proteases"/>
    <property type="match status" value="1"/>
</dbReference>
<evidence type="ECO:0000256" key="2">
    <source>
        <dbReference type="ARBA" id="ARBA00022525"/>
    </source>
</evidence>